<evidence type="ECO:0000313" key="2">
    <source>
        <dbReference type="EMBL" id="KAJ1727420.1"/>
    </source>
</evidence>
<name>A0A9W7YAI2_9FUNG</name>
<comment type="caution">
    <text evidence="2">The sequence shown here is derived from an EMBL/GenBank/DDBJ whole genome shotgun (WGS) entry which is preliminary data.</text>
</comment>
<accession>A0A9W7YAI2</accession>
<dbReference type="InterPro" id="IPR052523">
    <property type="entry name" value="Trichothecene_AcTrans"/>
</dbReference>
<dbReference type="Gene3D" id="3.40.630.30">
    <property type="match status" value="1"/>
</dbReference>
<dbReference type="PANTHER" id="PTHR42791">
    <property type="entry name" value="GNAT FAMILY ACETYLTRANSFERASE"/>
    <property type="match status" value="1"/>
</dbReference>
<proteinExistence type="predicted"/>
<dbReference type="AlphaFoldDB" id="A0A9W7YAI2"/>
<dbReference type="InterPro" id="IPR000182">
    <property type="entry name" value="GNAT_dom"/>
</dbReference>
<evidence type="ECO:0000313" key="3">
    <source>
        <dbReference type="Proteomes" id="UP001143981"/>
    </source>
</evidence>
<reference evidence="2" key="1">
    <citation type="submission" date="2022-07" db="EMBL/GenBank/DDBJ databases">
        <title>Phylogenomic reconstructions and comparative analyses of Kickxellomycotina fungi.</title>
        <authorList>
            <person name="Reynolds N.K."/>
            <person name="Stajich J.E."/>
            <person name="Barry K."/>
            <person name="Grigoriev I.V."/>
            <person name="Crous P."/>
            <person name="Smith M.E."/>
        </authorList>
    </citation>
    <scope>NUCLEOTIDE SEQUENCE</scope>
    <source>
        <strain evidence="2">BCRC 34381</strain>
    </source>
</reference>
<dbReference type="PROSITE" id="PS51186">
    <property type="entry name" value="GNAT"/>
    <property type="match status" value="1"/>
</dbReference>
<sequence>MADSEPQCGLLPRWYAESRYLHSGAIGAVSDSVESFMFGQLFMTPSISTFRDGNHLSVRFCHLEYPWDRPKAFADPPRTLPQIVRGAFDSTPPEGPAASRCVVDYTLVGEPAAANIVDDFEQQGFVCERAEDAVMAMTYSSSEAGLAEAPGAVVRPVKRSEVAQLAECNARSFGYDRMGDTAWLAPKLARQLDHPELFHMHAALVDGEITSFASVYYARNLAFVQAVGTRPEHQRQGLAAAALSSALAGLDAGTRVYLDAYEDGPMRMYRRIGFEEVGKITYADCTSRD</sequence>
<dbReference type="GO" id="GO:0016747">
    <property type="term" value="F:acyltransferase activity, transferring groups other than amino-acyl groups"/>
    <property type="evidence" value="ECO:0007669"/>
    <property type="project" value="InterPro"/>
</dbReference>
<dbReference type="InterPro" id="IPR016181">
    <property type="entry name" value="Acyl_CoA_acyltransferase"/>
</dbReference>
<protein>
    <recommendedName>
        <fullName evidence="1">N-acetyltransferase domain-containing protein</fullName>
    </recommendedName>
</protein>
<gene>
    <name evidence="2" type="ORF">LPJ61_004578</name>
</gene>
<dbReference type="SUPFAM" id="SSF55729">
    <property type="entry name" value="Acyl-CoA N-acyltransferases (Nat)"/>
    <property type="match status" value="1"/>
</dbReference>
<dbReference type="OrthoDB" id="2744543at2759"/>
<dbReference type="Proteomes" id="UP001143981">
    <property type="component" value="Unassembled WGS sequence"/>
</dbReference>
<dbReference type="PANTHER" id="PTHR42791:SF1">
    <property type="entry name" value="N-ACETYLTRANSFERASE DOMAIN-CONTAINING PROTEIN"/>
    <property type="match status" value="1"/>
</dbReference>
<evidence type="ECO:0000259" key="1">
    <source>
        <dbReference type="PROSITE" id="PS51186"/>
    </source>
</evidence>
<feature type="domain" description="N-acetyltransferase" evidence="1">
    <location>
        <begin position="152"/>
        <end position="289"/>
    </location>
</feature>
<organism evidence="2 3">
    <name type="scientific">Coemansia biformis</name>
    <dbReference type="NCBI Taxonomy" id="1286918"/>
    <lineage>
        <taxon>Eukaryota</taxon>
        <taxon>Fungi</taxon>
        <taxon>Fungi incertae sedis</taxon>
        <taxon>Zoopagomycota</taxon>
        <taxon>Kickxellomycotina</taxon>
        <taxon>Kickxellomycetes</taxon>
        <taxon>Kickxellales</taxon>
        <taxon>Kickxellaceae</taxon>
        <taxon>Coemansia</taxon>
    </lineage>
</organism>
<dbReference type="Pfam" id="PF00583">
    <property type="entry name" value="Acetyltransf_1"/>
    <property type="match status" value="1"/>
</dbReference>
<keyword evidence="3" id="KW-1185">Reference proteome</keyword>
<dbReference type="EMBL" id="JANBOI010001104">
    <property type="protein sequence ID" value="KAJ1727420.1"/>
    <property type="molecule type" value="Genomic_DNA"/>
</dbReference>